<dbReference type="AlphaFoldDB" id="A0A0E9QNA8"/>
<evidence type="ECO:0000313" key="1">
    <source>
        <dbReference type="EMBL" id="JAH17563.1"/>
    </source>
</evidence>
<dbReference type="EMBL" id="GBXM01091014">
    <property type="protein sequence ID" value="JAH17563.1"/>
    <property type="molecule type" value="Transcribed_RNA"/>
</dbReference>
<proteinExistence type="predicted"/>
<reference evidence="1" key="1">
    <citation type="submission" date="2014-11" db="EMBL/GenBank/DDBJ databases">
        <authorList>
            <person name="Amaro Gonzalez C."/>
        </authorList>
    </citation>
    <scope>NUCLEOTIDE SEQUENCE</scope>
</reference>
<sequence length="17" mass="1944">MDRNGSRANKKQEAILI</sequence>
<organism evidence="1">
    <name type="scientific">Anguilla anguilla</name>
    <name type="common">European freshwater eel</name>
    <name type="synonym">Muraena anguilla</name>
    <dbReference type="NCBI Taxonomy" id="7936"/>
    <lineage>
        <taxon>Eukaryota</taxon>
        <taxon>Metazoa</taxon>
        <taxon>Chordata</taxon>
        <taxon>Craniata</taxon>
        <taxon>Vertebrata</taxon>
        <taxon>Euteleostomi</taxon>
        <taxon>Actinopterygii</taxon>
        <taxon>Neopterygii</taxon>
        <taxon>Teleostei</taxon>
        <taxon>Anguilliformes</taxon>
        <taxon>Anguillidae</taxon>
        <taxon>Anguilla</taxon>
    </lineage>
</organism>
<protein>
    <submittedName>
        <fullName evidence="1">Uncharacterized protein</fullName>
    </submittedName>
</protein>
<reference evidence="1" key="2">
    <citation type="journal article" date="2015" name="Fish Shellfish Immunol.">
        <title>Early steps in the European eel (Anguilla anguilla)-Vibrio vulnificus interaction in the gills: Role of the RtxA13 toxin.</title>
        <authorList>
            <person name="Callol A."/>
            <person name="Pajuelo D."/>
            <person name="Ebbesson L."/>
            <person name="Teles M."/>
            <person name="MacKenzie S."/>
            <person name="Amaro C."/>
        </authorList>
    </citation>
    <scope>NUCLEOTIDE SEQUENCE</scope>
</reference>
<name>A0A0E9QNA8_ANGAN</name>
<accession>A0A0E9QNA8</accession>